<evidence type="ECO:0000313" key="2">
    <source>
        <dbReference type="Proteomes" id="UP001235939"/>
    </source>
</evidence>
<gene>
    <name evidence="1" type="ORF">LAZ67_22000695</name>
</gene>
<organism evidence="1 2">
    <name type="scientific">Cordylochernes scorpioides</name>
    <dbReference type="NCBI Taxonomy" id="51811"/>
    <lineage>
        <taxon>Eukaryota</taxon>
        <taxon>Metazoa</taxon>
        <taxon>Ecdysozoa</taxon>
        <taxon>Arthropoda</taxon>
        <taxon>Chelicerata</taxon>
        <taxon>Arachnida</taxon>
        <taxon>Pseudoscorpiones</taxon>
        <taxon>Cheliferoidea</taxon>
        <taxon>Chernetidae</taxon>
        <taxon>Cordylochernes</taxon>
    </lineage>
</organism>
<accession>A0ABY6LND6</accession>
<dbReference type="Gene3D" id="3.30.420.10">
    <property type="entry name" value="Ribonuclease H-like superfamily/Ribonuclease H"/>
    <property type="match status" value="1"/>
</dbReference>
<name>A0ABY6LND6_9ARAC</name>
<dbReference type="EMBL" id="CP092884">
    <property type="protein sequence ID" value="UYV82735.1"/>
    <property type="molecule type" value="Genomic_DNA"/>
</dbReference>
<sequence length="271" mass="31796">MLARMTSVLGNYWPHRTTIFRWYREFQRGKYGIRDAPWSGRPTSLVNVEIAAVQKLLETDRHITYHQIEESLYILAPEVHFILHDHLKLSKVMKLGFIILMCLLKPRTRYGSLKVKACLCLYGNPDPLRRKAIKKLRRSSRTDTWLFHHDNASAHHSKICADYLARTGPKLLENPPYSPDLAPFDFAFFPHDDAQSYEVEIDVDELLDIERDPDKRLWLRNKLKNAKQSPDHVERFPLYRRINQNEFSFVILEGSLGFDTAVESWSQSLKM</sequence>
<evidence type="ECO:0008006" key="3">
    <source>
        <dbReference type="Google" id="ProtNLM"/>
    </source>
</evidence>
<dbReference type="PANTHER" id="PTHR46060:SF1">
    <property type="entry name" value="MARINER MOS1 TRANSPOSASE-LIKE PROTEIN"/>
    <property type="match status" value="1"/>
</dbReference>
<keyword evidence="2" id="KW-1185">Reference proteome</keyword>
<dbReference type="PANTHER" id="PTHR46060">
    <property type="entry name" value="MARINER MOS1 TRANSPOSASE-LIKE PROTEIN"/>
    <property type="match status" value="1"/>
</dbReference>
<reference evidence="1 2" key="1">
    <citation type="submission" date="2022-03" db="EMBL/GenBank/DDBJ databases">
        <title>A chromosomal length assembly of Cordylochernes scorpioides.</title>
        <authorList>
            <person name="Zeh D."/>
            <person name="Zeh J."/>
        </authorList>
    </citation>
    <scope>NUCLEOTIDE SEQUENCE [LARGE SCALE GENOMIC DNA]</scope>
    <source>
        <strain evidence="1">IN4F17</strain>
        <tissue evidence="1">Whole Body</tissue>
    </source>
</reference>
<dbReference type="InterPro" id="IPR052709">
    <property type="entry name" value="Transposase-MT_Hybrid"/>
</dbReference>
<proteinExistence type="predicted"/>
<dbReference type="SUPFAM" id="SSF81790">
    <property type="entry name" value="Myosin phosphatase inhibitor 17kDa protein, CPI-17"/>
    <property type="match status" value="1"/>
</dbReference>
<dbReference type="Proteomes" id="UP001235939">
    <property type="component" value="Chromosome 22"/>
</dbReference>
<protein>
    <recommendedName>
        <fullName evidence="3">Transposase</fullName>
    </recommendedName>
</protein>
<evidence type="ECO:0000313" key="1">
    <source>
        <dbReference type="EMBL" id="UYV82735.1"/>
    </source>
</evidence>
<dbReference type="InterPro" id="IPR036397">
    <property type="entry name" value="RNaseH_sf"/>
</dbReference>
<dbReference type="InterPro" id="IPR036658">
    <property type="entry name" value="CPI-17_sf"/>
</dbReference>